<proteinExistence type="predicted"/>
<reference evidence="1" key="1">
    <citation type="journal article" date="2014" name="Int. J. Syst. Evol. Microbiol.">
        <title>Complete genome sequence of Corynebacterium casei LMG S-19264T (=DSM 44701T), isolated from a smear-ripened cheese.</title>
        <authorList>
            <consortium name="US DOE Joint Genome Institute (JGI-PGF)"/>
            <person name="Walter F."/>
            <person name="Albersmeier A."/>
            <person name="Kalinowski J."/>
            <person name="Ruckert C."/>
        </authorList>
    </citation>
    <scope>NUCLEOTIDE SEQUENCE</scope>
    <source>
        <strain evidence="1">JCM 4346</strain>
    </source>
</reference>
<gene>
    <name evidence="1" type="ORF">GCM10010251_94800</name>
</gene>
<accession>A0A918FP48</accession>
<dbReference type="AlphaFoldDB" id="A0A918FP48"/>
<dbReference type="EMBL" id="BMSX01000045">
    <property type="protein sequence ID" value="GGR63161.1"/>
    <property type="molecule type" value="Genomic_DNA"/>
</dbReference>
<protein>
    <submittedName>
        <fullName evidence="1">Uncharacterized protein</fullName>
    </submittedName>
</protein>
<reference evidence="1" key="2">
    <citation type="submission" date="2020-09" db="EMBL/GenBank/DDBJ databases">
        <authorList>
            <person name="Sun Q."/>
            <person name="Ohkuma M."/>
        </authorList>
    </citation>
    <scope>NUCLEOTIDE SEQUENCE</scope>
    <source>
        <strain evidence="1">JCM 4346</strain>
    </source>
</reference>
<keyword evidence="2" id="KW-1185">Reference proteome</keyword>
<comment type="caution">
    <text evidence="1">The sequence shown here is derived from an EMBL/GenBank/DDBJ whole genome shotgun (WGS) entry which is preliminary data.</text>
</comment>
<organism evidence="1 2">
    <name type="scientific">Streptomyces aurantiogriseus</name>
    <dbReference type="NCBI Taxonomy" id="66870"/>
    <lineage>
        <taxon>Bacteria</taxon>
        <taxon>Bacillati</taxon>
        <taxon>Actinomycetota</taxon>
        <taxon>Actinomycetes</taxon>
        <taxon>Kitasatosporales</taxon>
        <taxon>Streptomycetaceae</taxon>
        <taxon>Streptomyces</taxon>
    </lineage>
</organism>
<evidence type="ECO:0000313" key="1">
    <source>
        <dbReference type="EMBL" id="GGR63161.1"/>
    </source>
</evidence>
<name>A0A918FP48_9ACTN</name>
<sequence>MCRQALKARRARAKPLPLWGCAGALTLVMWGFPNRQREGEVGVRSEVASRIVVQPIKYAECAGHRHNDAARGRQWR</sequence>
<evidence type="ECO:0000313" key="2">
    <source>
        <dbReference type="Proteomes" id="UP000658320"/>
    </source>
</evidence>
<dbReference type="Proteomes" id="UP000658320">
    <property type="component" value="Unassembled WGS sequence"/>
</dbReference>